<dbReference type="EMBL" id="AP019791">
    <property type="protein sequence ID" value="BBL78858.1"/>
    <property type="molecule type" value="Genomic_DNA"/>
</dbReference>
<feature type="domain" description="Translation elongation factor EFTs/EF1B dimerisation" evidence="7">
    <location>
        <begin position="50"/>
        <end position="195"/>
    </location>
</feature>
<dbReference type="Gene3D" id="3.30.479.20">
    <property type="entry name" value="Elongation factor Ts, dimerisation domain"/>
    <property type="match status" value="1"/>
</dbReference>
<accession>A0A510HFY0</accession>
<protein>
    <recommendedName>
        <fullName evidence="2 6">Elongation factor Ts</fullName>
        <shortName evidence="6">EF-Ts</shortName>
    </recommendedName>
</protein>
<dbReference type="GO" id="GO:0005737">
    <property type="term" value="C:cytoplasm"/>
    <property type="evidence" value="ECO:0007669"/>
    <property type="project" value="UniProtKB-SubCell"/>
</dbReference>
<dbReference type="Gene3D" id="1.10.286.20">
    <property type="match status" value="1"/>
</dbReference>
<dbReference type="SUPFAM" id="SSF54713">
    <property type="entry name" value="Elongation factor Ts (EF-Ts), dimerisation domain"/>
    <property type="match status" value="1"/>
</dbReference>
<keyword evidence="6" id="KW-0963">Cytoplasm</keyword>
<evidence type="ECO:0000313" key="8">
    <source>
        <dbReference type="EMBL" id="BBL78858.1"/>
    </source>
</evidence>
<dbReference type="Proteomes" id="UP000318065">
    <property type="component" value="Chromosome"/>
</dbReference>
<dbReference type="InterPro" id="IPR009060">
    <property type="entry name" value="UBA-like_sf"/>
</dbReference>
<dbReference type="FunFam" id="1.10.286.20:FF:000001">
    <property type="entry name" value="Elongation factor Ts"/>
    <property type="match status" value="1"/>
</dbReference>
<dbReference type="PROSITE" id="PS01127">
    <property type="entry name" value="EF_TS_2"/>
    <property type="match status" value="1"/>
</dbReference>
<comment type="function">
    <text evidence="5 6">Associates with the EF-Tu.GDP complex and induces the exchange of GDP to GTP. It remains bound to the aminoacyl-tRNA.EF-Tu.GTP complex up to the GTP hydrolysis stage on the ribosome.</text>
</comment>
<evidence type="ECO:0000256" key="6">
    <source>
        <dbReference type="HAMAP-Rule" id="MF_00050"/>
    </source>
</evidence>
<dbReference type="OrthoDB" id="9808348at2"/>
<evidence type="ECO:0000256" key="4">
    <source>
        <dbReference type="ARBA" id="ARBA00022917"/>
    </source>
</evidence>
<dbReference type="HAMAP" id="MF_00050">
    <property type="entry name" value="EF_Ts"/>
    <property type="match status" value="1"/>
</dbReference>
<dbReference type="Gene3D" id="1.10.8.10">
    <property type="entry name" value="DNA helicase RuvA subunit, C-terminal domain"/>
    <property type="match status" value="1"/>
</dbReference>
<dbReference type="InterPro" id="IPR001816">
    <property type="entry name" value="Transl_elong_EFTs/EF1B"/>
</dbReference>
<dbReference type="GO" id="GO:0003746">
    <property type="term" value="F:translation elongation factor activity"/>
    <property type="evidence" value="ECO:0007669"/>
    <property type="project" value="UniProtKB-UniRule"/>
</dbReference>
<evidence type="ECO:0000313" key="9">
    <source>
        <dbReference type="Proteomes" id="UP000318065"/>
    </source>
</evidence>
<dbReference type="InterPro" id="IPR014039">
    <property type="entry name" value="Transl_elong_EFTs/EF1B_dimer"/>
</dbReference>
<feature type="region of interest" description="Involved in Mg(2+) ion dislocation from EF-Tu" evidence="6">
    <location>
        <begin position="81"/>
        <end position="84"/>
    </location>
</feature>
<keyword evidence="3 6" id="KW-0251">Elongation factor</keyword>
<dbReference type="PANTHER" id="PTHR11741:SF0">
    <property type="entry name" value="ELONGATION FACTOR TS, MITOCHONDRIAL"/>
    <property type="match status" value="1"/>
</dbReference>
<dbReference type="AlphaFoldDB" id="A0A510HFY0"/>
<name>A0A510HFY0_9ACTN</name>
<dbReference type="RefSeq" id="WP_143526951.1">
    <property type="nucleotide sequence ID" value="NZ_AP019791.1"/>
</dbReference>
<evidence type="ECO:0000256" key="1">
    <source>
        <dbReference type="ARBA" id="ARBA00005532"/>
    </source>
</evidence>
<comment type="similarity">
    <text evidence="1 6">Belongs to the EF-Ts family.</text>
</comment>
<dbReference type="InterPro" id="IPR036402">
    <property type="entry name" value="EF-Ts_dimer_sf"/>
</dbReference>
<dbReference type="PANTHER" id="PTHR11741">
    <property type="entry name" value="ELONGATION FACTOR TS"/>
    <property type="match status" value="1"/>
</dbReference>
<dbReference type="Pfam" id="PF00889">
    <property type="entry name" value="EF_TS"/>
    <property type="match status" value="1"/>
</dbReference>
<dbReference type="FunFam" id="1.10.8.10:FF:000001">
    <property type="entry name" value="Elongation factor Ts"/>
    <property type="match status" value="1"/>
</dbReference>
<keyword evidence="4 6" id="KW-0648">Protein biosynthesis</keyword>
<evidence type="ECO:0000259" key="7">
    <source>
        <dbReference type="Pfam" id="PF00889"/>
    </source>
</evidence>
<dbReference type="InterPro" id="IPR018101">
    <property type="entry name" value="Transl_elong_Ts_CS"/>
</dbReference>
<dbReference type="SUPFAM" id="SSF46934">
    <property type="entry name" value="UBA-like"/>
    <property type="match status" value="1"/>
</dbReference>
<keyword evidence="9" id="KW-1185">Reference proteome</keyword>
<sequence>MATQIEKIKQLREETAAGMMDVKRALEESGGDLDGARRILKERGQAIAAKKSRRETHEGRIEAYVHFNGRVGVLVEVNCETDFVARTPEFREFCRDVALHIASMKPLCVSPEDVPEEALAEEREIAEKQAAEMGKPEHITRQIVEGRLKKWISEQALLTQPFAKDPNKTVGELLQETVSRVGENVVVRRFVRYEL</sequence>
<evidence type="ECO:0000256" key="2">
    <source>
        <dbReference type="ARBA" id="ARBA00016956"/>
    </source>
</evidence>
<organism evidence="8 9">
    <name type="scientific">Rubrobacter xylanophilus</name>
    <dbReference type="NCBI Taxonomy" id="49319"/>
    <lineage>
        <taxon>Bacteria</taxon>
        <taxon>Bacillati</taxon>
        <taxon>Actinomycetota</taxon>
        <taxon>Rubrobacteria</taxon>
        <taxon>Rubrobacterales</taxon>
        <taxon>Rubrobacteraceae</taxon>
        <taxon>Rubrobacter</taxon>
    </lineage>
</organism>
<reference evidence="8" key="1">
    <citation type="journal article" date="2019" name="Microbiol. Resour. Announc.">
        <title>Complete Genome Sequence of Rubrobacter xylanophilus Strain AA3-22, Isolated from Arima Onsen in Japan.</title>
        <authorList>
            <person name="Tomariguchi N."/>
            <person name="Miyazaki K."/>
        </authorList>
    </citation>
    <scope>NUCLEOTIDE SEQUENCE [LARGE SCALE GENOMIC DNA]</scope>
    <source>
        <strain evidence="8">AA3-22</strain>
    </source>
</reference>
<proteinExistence type="inferred from homology"/>
<evidence type="ECO:0000256" key="5">
    <source>
        <dbReference type="ARBA" id="ARBA00025453"/>
    </source>
</evidence>
<comment type="subcellular location">
    <subcellularLocation>
        <location evidence="6">Cytoplasm</location>
    </subcellularLocation>
</comment>
<evidence type="ECO:0000256" key="3">
    <source>
        <dbReference type="ARBA" id="ARBA00022768"/>
    </source>
</evidence>
<gene>
    <name evidence="6 8" type="primary">tsf</name>
    <name evidence="8" type="ORF">RxyAA322_07120</name>
</gene>
<dbReference type="CDD" id="cd14275">
    <property type="entry name" value="UBA_EF-Ts"/>
    <property type="match status" value="1"/>
</dbReference>